<dbReference type="Gene3D" id="3.40.225.10">
    <property type="entry name" value="Class II aldolase/adducin N-terminal domain"/>
    <property type="match status" value="2"/>
</dbReference>
<dbReference type="GO" id="GO:0046872">
    <property type="term" value="F:metal ion binding"/>
    <property type="evidence" value="ECO:0007669"/>
    <property type="project" value="UniProtKB-KW"/>
</dbReference>
<feature type="region of interest" description="Disordered" evidence="3">
    <location>
        <begin position="212"/>
        <end position="231"/>
    </location>
</feature>
<dbReference type="GO" id="GO:0019323">
    <property type="term" value="P:pentose catabolic process"/>
    <property type="evidence" value="ECO:0007669"/>
    <property type="project" value="TreeGrafter"/>
</dbReference>
<reference evidence="5 6" key="1">
    <citation type="submission" date="2016-10" db="EMBL/GenBank/DDBJ databases">
        <authorList>
            <person name="de Groot N.N."/>
        </authorList>
    </citation>
    <scope>NUCLEOTIDE SEQUENCE [LARGE SCALE GENOMIC DNA]</scope>
    <source>
        <strain evidence="5 6">DSM 22187</strain>
    </source>
</reference>
<keyword evidence="2" id="KW-0456">Lyase</keyword>
<dbReference type="RefSeq" id="WP_245708441.1">
    <property type="nucleotide sequence ID" value="NZ_CP024845.1"/>
</dbReference>
<dbReference type="InterPro" id="IPR001303">
    <property type="entry name" value="Aldolase_II/adducin_N"/>
</dbReference>
<keyword evidence="1" id="KW-0479">Metal-binding</keyword>
<evidence type="ECO:0000259" key="4">
    <source>
        <dbReference type="SMART" id="SM01007"/>
    </source>
</evidence>
<evidence type="ECO:0000256" key="2">
    <source>
        <dbReference type="ARBA" id="ARBA00023239"/>
    </source>
</evidence>
<evidence type="ECO:0000256" key="3">
    <source>
        <dbReference type="SAM" id="MobiDB-lite"/>
    </source>
</evidence>
<protein>
    <submittedName>
        <fullName evidence="5">L-fuculose-phosphate aldolase</fullName>
    </submittedName>
</protein>
<evidence type="ECO:0000313" key="6">
    <source>
        <dbReference type="Proteomes" id="UP000198888"/>
    </source>
</evidence>
<gene>
    <name evidence="5" type="ORF">SAMN05444271_11847</name>
</gene>
<dbReference type="STRING" id="1073996.SAMN05444271_11847"/>
<dbReference type="EMBL" id="FNYR01000018">
    <property type="protein sequence ID" value="SEJ05636.1"/>
    <property type="molecule type" value="Genomic_DNA"/>
</dbReference>
<dbReference type="Pfam" id="PF00596">
    <property type="entry name" value="Aldolase_II"/>
    <property type="match status" value="2"/>
</dbReference>
<feature type="domain" description="Class II aldolase/adducin N-terminal" evidence="4">
    <location>
        <begin position="8"/>
        <end position="184"/>
    </location>
</feature>
<keyword evidence="6" id="KW-1185">Reference proteome</keyword>
<evidence type="ECO:0000313" key="5">
    <source>
        <dbReference type="EMBL" id="SEJ05636.1"/>
    </source>
</evidence>
<feature type="domain" description="Class II aldolase/adducin N-terminal" evidence="4">
    <location>
        <begin position="242"/>
        <end position="417"/>
    </location>
</feature>
<dbReference type="SUPFAM" id="SSF53639">
    <property type="entry name" value="AraD/HMP-PK domain-like"/>
    <property type="match status" value="2"/>
</dbReference>
<dbReference type="SMART" id="SM01007">
    <property type="entry name" value="Aldolase_II"/>
    <property type="match status" value="2"/>
</dbReference>
<name>A0A1H6VPK9_9EURY</name>
<dbReference type="InterPro" id="IPR036409">
    <property type="entry name" value="Aldolase_II/adducin_N_sf"/>
</dbReference>
<dbReference type="Proteomes" id="UP000198888">
    <property type="component" value="Unassembled WGS sequence"/>
</dbReference>
<dbReference type="GO" id="GO:0016832">
    <property type="term" value="F:aldehyde-lyase activity"/>
    <property type="evidence" value="ECO:0007669"/>
    <property type="project" value="TreeGrafter"/>
</dbReference>
<dbReference type="UniPathway" id="UPA00071"/>
<dbReference type="PANTHER" id="PTHR22789:SF0">
    <property type="entry name" value="3-OXO-TETRONATE 4-PHOSPHATE DECARBOXYLASE-RELATED"/>
    <property type="match status" value="1"/>
</dbReference>
<dbReference type="GO" id="GO:0005829">
    <property type="term" value="C:cytosol"/>
    <property type="evidence" value="ECO:0007669"/>
    <property type="project" value="TreeGrafter"/>
</dbReference>
<dbReference type="GeneID" id="35003432"/>
<accession>A0A1H6VPK9</accession>
<dbReference type="AlphaFoldDB" id="A0A1H6VPK9"/>
<dbReference type="KEGG" id="hae:halTADL_2661"/>
<organism evidence="5 6">
    <name type="scientific">Halohasta litchfieldiae</name>
    <dbReference type="NCBI Taxonomy" id="1073996"/>
    <lineage>
        <taxon>Archaea</taxon>
        <taxon>Methanobacteriati</taxon>
        <taxon>Methanobacteriota</taxon>
        <taxon>Stenosarchaea group</taxon>
        <taxon>Halobacteria</taxon>
        <taxon>Halobacteriales</taxon>
        <taxon>Haloferacaceae</taxon>
        <taxon>Halohasta</taxon>
    </lineage>
</organism>
<accession>A0A2H4Q4T8</accession>
<evidence type="ECO:0000256" key="1">
    <source>
        <dbReference type="ARBA" id="ARBA00022723"/>
    </source>
</evidence>
<proteinExistence type="predicted"/>
<dbReference type="InterPro" id="IPR050197">
    <property type="entry name" value="Aldolase_class_II_sugar_metab"/>
</dbReference>
<sequence>MTDQSAQRVVSEFGQRMLADGLTKGTGGNVSVKTDDGNVAISPSGMAYDEIEPDDVPIVDVDGTQISGDRKPSSEFRMHTDILREREDVGAVVHNHSPYASTFASIGEAVGPSHYLIAFIGDEIPVAPYETYGTAELAEVALETLGDEYNACLLENHGVLATGPTAEAAYEVALMVEYCARVHYYALSIGVPSLLDDAEIDTLLDRFANYGQSQSTDDEGAEPDTGVSVSTDRLTDLQSNREAVSEFGRKMLHQGLTEGTGGNISSQNGDLVAITPSGMPYDEITAEDVSVVDLHGEHIAGKRKPSSEFRMHTDILRERDDVGAVVHNHSPYASAFASLNEPIEASHYLIAFAGDQIPVAPYETYGTAELAEVALETLGDEYNACLLENHGVLATGETVDEAFEVALMVEYCARIHYQARNIGEPNLLPNEEIDTLLDRFADYGQDH</sequence>
<dbReference type="PANTHER" id="PTHR22789">
    <property type="entry name" value="FUCULOSE PHOSPHATE ALDOLASE"/>
    <property type="match status" value="1"/>
</dbReference>